<dbReference type="Proteomes" id="UP000824087">
    <property type="component" value="Unassembled WGS sequence"/>
</dbReference>
<name>A0A9D1HV66_9BACT</name>
<sequence length="358" mass="42420">MKDKKKVISFPHMGNYYVPVKYLLSHVFHCKILVAPKITSRTIELGTKYSPDFVCTPFKYTLGTLIESLENGANILLQAGGGCKYGYYSELQIEILKRLGYQFEYVNLVSKGKMNIRRMYRMVKEIDPKFQIRKFLKYARITKRMVAYMDHFEDEVRKRIGFEKEEGSFENLEREMLHKFMKVKNITQLKQRYKEYMQKMYALPLKEEQHPIRIGVIGELYTLMEPFSNYYLEKALAKYHISIKRFTNVNYLLFQKKHHIKYLLRFASRYIKYKMGADAADNIAWAKYLCEEGYDGIIHIKSSFCTPEIGAMPIIQKICHDYDVPVIFFTFDAGTTEVGIETRLEAFYDMLKEKRKEK</sequence>
<dbReference type="InterPro" id="IPR051805">
    <property type="entry name" value="Dehydratase_Activator_Redct"/>
</dbReference>
<dbReference type="EMBL" id="DVML01000031">
    <property type="protein sequence ID" value="HIU22979.1"/>
    <property type="molecule type" value="Genomic_DNA"/>
</dbReference>
<evidence type="ECO:0000313" key="2">
    <source>
        <dbReference type="Proteomes" id="UP000824087"/>
    </source>
</evidence>
<dbReference type="InterPro" id="IPR010327">
    <property type="entry name" value="FldB/FldC_alpha/beta"/>
</dbReference>
<comment type="caution">
    <text evidence="1">The sequence shown here is derived from an EMBL/GenBank/DDBJ whole genome shotgun (WGS) entry which is preliminary data.</text>
</comment>
<dbReference type="Gene3D" id="3.40.50.11900">
    <property type="match status" value="1"/>
</dbReference>
<reference evidence="1" key="2">
    <citation type="journal article" date="2021" name="PeerJ">
        <title>Extensive microbial diversity within the chicken gut microbiome revealed by metagenomics and culture.</title>
        <authorList>
            <person name="Gilroy R."/>
            <person name="Ravi A."/>
            <person name="Getino M."/>
            <person name="Pursley I."/>
            <person name="Horton D.L."/>
            <person name="Alikhan N.F."/>
            <person name="Baker D."/>
            <person name="Gharbi K."/>
            <person name="Hall N."/>
            <person name="Watson M."/>
            <person name="Adriaenssens E.M."/>
            <person name="Foster-Nyarko E."/>
            <person name="Jarju S."/>
            <person name="Secka A."/>
            <person name="Antonio M."/>
            <person name="Oren A."/>
            <person name="Chaudhuri R.R."/>
            <person name="La Ragione R."/>
            <person name="Hildebrand F."/>
            <person name="Pallen M.J."/>
        </authorList>
    </citation>
    <scope>NUCLEOTIDE SEQUENCE</scope>
    <source>
        <strain evidence="1">CHK197-8231</strain>
    </source>
</reference>
<evidence type="ECO:0000313" key="1">
    <source>
        <dbReference type="EMBL" id="HIU22979.1"/>
    </source>
</evidence>
<dbReference type="PANTHER" id="PTHR32329">
    <property type="entry name" value="BIFUNCTIONAL PROTEIN [INCLUDES 2-HYDROXYACYL-COA DEHYDRATASE (N-TER) AND ITS ACTIVATOR DOMAIN (C_TERM)-RELATED"/>
    <property type="match status" value="1"/>
</dbReference>
<organism evidence="1 2">
    <name type="scientific">Candidatus Fimihabitans intestinipullorum</name>
    <dbReference type="NCBI Taxonomy" id="2840820"/>
    <lineage>
        <taxon>Bacteria</taxon>
        <taxon>Bacillati</taxon>
        <taxon>Mycoplasmatota</taxon>
        <taxon>Mycoplasmatota incertae sedis</taxon>
        <taxon>Candidatus Fimihabitans</taxon>
    </lineage>
</organism>
<proteinExistence type="predicted"/>
<dbReference type="PANTHER" id="PTHR32329:SF2">
    <property type="entry name" value="BIFUNCTIONAL PROTEIN [INCLUDES 2-HYDROXYACYL-COA DEHYDRATASE (N-TER) AND ITS ACTIVATOR DOMAIN (C_TERM)"/>
    <property type="match status" value="1"/>
</dbReference>
<gene>
    <name evidence="1" type="ORF">IAD49_05300</name>
</gene>
<dbReference type="Pfam" id="PF06050">
    <property type="entry name" value="HGD-D"/>
    <property type="match status" value="1"/>
</dbReference>
<dbReference type="AlphaFoldDB" id="A0A9D1HV66"/>
<accession>A0A9D1HV66</accession>
<protein>
    <submittedName>
        <fullName evidence="1">2-hydroxyacyl-CoA dehydratase</fullName>
    </submittedName>
</protein>
<reference evidence="1" key="1">
    <citation type="submission" date="2020-10" db="EMBL/GenBank/DDBJ databases">
        <authorList>
            <person name="Gilroy R."/>
        </authorList>
    </citation>
    <scope>NUCLEOTIDE SEQUENCE</scope>
    <source>
        <strain evidence="1">CHK197-8231</strain>
    </source>
</reference>